<dbReference type="OrthoDB" id="9989223at2759"/>
<dbReference type="AlphaFoldDB" id="A0A5J4UB26"/>
<organism evidence="1 2">
    <name type="scientific">Streblomastix strix</name>
    <dbReference type="NCBI Taxonomy" id="222440"/>
    <lineage>
        <taxon>Eukaryota</taxon>
        <taxon>Metamonada</taxon>
        <taxon>Preaxostyla</taxon>
        <taxon>Oxymonadida</taxon>
        <taxon>Streblomastigidae</taxon>
        <taxon>Streblomastix</taxon>
    </lineage>
</organism>
<evidence type="ECO:0000313" key="1">
    <source>
        <dbReference type="EMBL" id="KAA6367112.1"/>
    </source>
</evidence>
<evidence type="ECO:0008006" key="3">
    <source>
        <dbReference type="Google" id="ProtNLM"/>
    </source>
</evidence>
<dbReference type="InterPro" id="IPR001646">
    <property type="entry name" value="5peptide_repeat"/>
</dbReference>
<dbReference type="InterPro" id="IPR051082">
    <property type="entry name" value="Pentapeptide-BTB/POZ_domain"/>
</dbReference>
<dbReference type="Gene3D" id="2.160.20.80">
    <property type="entry name" value="E3 ubiquitin-protein ligase SopA"/>
    <property type="match status" value="1"/>
</dbReference>
<dbReference type="Proteomes" id="UP000324800">
    <property type="component" value="Unassembled WGS sequence"/>
</dbReference>
<dbReference type="Pfam" id="PF13599">
    <property type="entry name" value="Pentapeptide_4"/>
    <property type="match status" value="1"/>
</dbReference>
<gene>
    <name evidence="1" type="ORF">EZS28_037362</name>
</gene>
<dbReference type="SUPFAM" id="SSF141571">
    <property type="entry name" value="Pentapeptide repeat-like"/>
    <property type="match status" value="1"/>
</dbReference>
<dbReference type="EMBL" id="SNRW01018673">
    <property type="protein sequence ID" value="KAA6367112.1"/>
    <property type="molecule type" value="Genomic_DNA"/>
</dbReference>
<reference evidence="1 2" key="1">
    <citation type="submission" date="2019-03" db="EMBL/GenBank/DDBJ databases">
        <title>Single cell metagenomics reveals metabolic interactions within the superorganism composed of flagellate Streblomastix strix and complex community of Bacteroidetes bacteria on its surface.</title>
        <authorList>
            <person name="Treitli S.C."/>
            <person name="Kolisko M."/>
            <person name="Husnik F."/>
            <person name="Keeling P."/>
            <person name="Hampl V."/>
        </authorList>
    </citation>
    <scope>NUCLEOTIDE SEQUENCE [LARGE SCALE GENOMIC DNA]</scope>
    <source>
        <strain evidence="1">ST1C</strain>
    </source>
</reference>
<feature type="non-terminal residue" evidence="1">
    <location>
        <position position="204"/>
    </location>
</feature>
<name>A0A5J4UB26_9EUKA</name>
<evidence type="ECO:0000313" key="2">
    <source>
        <dbReference type="Proteomes" id="UP000324800"/>
    </source>
</evidence>
<protein>
    <recommendedName>
        <fullName evidence="3">Pentapeptide repeat-containing protein</fullName>
    </recommendedName>
</protein>
<dbReference type="PANTHER" id="PTHR14136:SF17">
    <property type="entry name" value="BTB_POZ DOMAIN-CONTAINING PROTEIN KCTD9"/>
    <property type="match status" value="1"/>
</dbReference>
<sequence length="204" mass="23794">MLGDDFQVTKDDPYLYKRQPYPRHIDQWQIDNELEDYLTFCYLEKIWDVGWYDGSHDVYGATFNLVDFSHLVLLRYELNTSEREICNLHPINLYAPCLKFGKDDEWGLMIRDCVFARSRLDWSNFSGINFVRVKLTDSNLNCLDMRETTLADVDFSGSDLTGSDFEKAHFELVNFTNANLTGCNFKDVTYEKVIFDGAILKDLA</sequence>
<accession>A0A5J4UB26</accession>
<proteinExistence type="predicted"/>
<comment type="caution">
    <text evidence="1">The sequence shown here is derived from an EMBL/GenBank/DDBJ whole genome shotgun (WGS) entry which is preliminary data.</text>
</comment>
<dbReference type="PANTHER" id="PTHR14136">
    <property type="entry name" value="BTB_POZ DOMAIN-CONTAINING PROTEIN KCTD9"/>
    <property type="match status" value="1"/>
</dbReference>